<dbReference type="Proteomes" id="UP000249364">
    <property type="component" value="Unassembled WGS sequence"/>
</dbReference>
<dbReference type="EMBL" id="QKZQ01000015">
    <property type="protein sequence ID" value="PZX39357.1"/>
    <property type="molecule type" value="Genomic_DNA"/>
</dbReference>
<accession>A0A2W7Q5B1</accession>
<gene>
    <name evidence="1" type="ORF">LY56_02889</name>
</gene>
<dbReference type="InterPro" id="IPR011006">
    <property type="entry name" value="CheY-like_superfamily"/>
</dbReference>
<protein>
    <recommendedName>
        <fullName evidence="3">Response regulator receiver domain-containing protein</fullName>
    </recommendedName>
</protein>
<evidence type="ECO:0000313" key="1">
    <source>
        <dbReference type="EMBL" id="PZX39357.1"/>
    </source>
</evidence>
<reference evidence="1 2" key="1">
    <citation type="submission" date="2018-06" db="EMBL/GenBank/DDBJ databases">
        <title>Genomic Encyclopedia of Archaeal and Bacterial Type Strains, Phase II (KMG-II): from individual species to whole genera.</title>
        <authorList>
            <person name="Goeker M."/>
        </authorList>
    </citation>
    <scope>NUCLEOTIDE SEQUENCE [LARGE SCALE GENOMIC DNA]</scope>
    <source>
        <strain evidence="1 2">DSM 13087</strain>
    </source>
</reference>
<evidence type="ECO:0008006" key="3">
    <source>
        <dbReference type="Google" id="ProtNLM"/>
    </source>
</evidence>
<keyword evidence="2" id="KW-1185">Reference proteome</keyword>
<dbReference type="RefSeq" id="WP_071469231.1">
    <property type="nucleotide sequence ID" value="NZ_MEHT01000010.1"/>
</dbReference>
<organism evidence="1 2">
    <name type="scientific">Roseinatronobacter thiooxidans</name>
    <dbReference type="NCBI Taxonomy" id="121821"/>
    <lineage>
        <taxon>Bacteria</taxon>
        <taxon>Pseudomonadati</taxon>
        <taxon>Pseudomonadota</taxon>
        <taxon>Alphaproteobacteria</taxon>
        <taxon>Rhodobacterales</taxon>
        <taxon>Paracoccaceae</taxon>
        <taxon>Roseinatronobacter</taxon>
    </lineage>
</organism>
<proteinExistence type="predicted"/>
<dbReference type="OrthoDB" id="7871953at2"/>
<name>A0A2W7Q5B1_9RHOB</name>
<dbReference type="Gene3D" id="3.40.50.2300">
    <property type="match status" value="1"/>
</dbReference>
<evidence type="ECO:0000313" key="2">
    <source>
        <dbReference type="Proteomes" id="UP000249364"/>
    </source>
</evidence>
<dbReference type="AlphaFoldDB" id="A0A2W7Q5B1"/>
<sequence>MMHDAKVFAEKGLPAFKGVAVAFMPYCDDARDIQDWAYEQARITVMVLAHCTQTLTWLSEKRAEFDFIIVDIEHVGGVHAAIELCLGIRQTRPDCKIFLLSDETERDDSGSERRAICDATLKKPLTHKRFTDTLMS</sequence>
<comment type="caution">
    <text evidence="1">The sequence shown here is derived from an EMBL/GenBank/DDBJ whole genome shotgun (WGS) entry which is preliminary data.</text>
</comment>
<dbReference type="SUPFAM" id="SSF52172">
    <property type="entry name" value="CheY-like"/>
    <property type="match status" value="1"/>
</dbReference>